<protein>
    <submittedName>
        <fullName evidence="1">Uncharacterized protein</fullName>
    </submittedName>
</protein>
<keyword evidence="2" id="KW-1185">Reference proteome</keyword>
<gene>
    <name evidence="1" type="ORF">MTR67_002715</name>
</gene>
<dbReference type="EMBL" id="CP133612">
    <property type="protein sequence ID" value="WMV09330.1"/>
    <property type="molecule type" value="Genomic_DNA"/>
</dbReference>
<evidence type="ECO:0000313" key="1">
    <source>
        <dbReference type="EMBL" id="WMV09330.1"/>
    </source>
</evidence>
<organism evidence="1 2">
    <name type="scientific">Solanum verrucosum</name>
    <dbReference type="NCBI Taxonomy" id="315347"/>
    <lineage>
        <taxon>Eukaryota</taxon>
        <taxon>Viridiplantae</taxon>
        <taxon>Streptophyta</taxon>
        <taxon>Embryophyta</taxon>
        <taxon>Tracheophyta</taxon>
        <taxon>Spermatophyta</taxon>
        <taxon>Magnoliopsida</taxon>
        <taxon>eudicotyledons</taxon>
        <taxon>Gunneridae</taxon>
        <taxon>Pentapetalae</taxon>
        <taxon>asterids</taxon>
        <taxon>lamiids</taxon>
        <taxon>Solanales</taxon>
        <taxon>Solanaceae</taxon>
        <taxon>Solanoideae</taxon>
        <taxon>Solaneae</taxon>
        <taxon>Solanum</taxon>
    </lineage>
</organism>
<dbReference type="AlphaFoldDB" id="A0AAF0PU74"/>
<proteinExistence type="predicted"/>
<dbReference type="Proteomes" id="UP001234989">
    <property type="component" value="Chromosome 1"/>
</dbReference>
<accession>A0AAF0PU74</accession>
<evidence type="ECO:0000313" key="2">
    <source>
        <dbReference type="Proteomes" id="UP001234989"/>
    </source>
</evidence>
<reference evidence="1" key="1">
    <citation type="submission" date="2023-08" db="EMBL/GenBank/DDBJ databases">
        <title>A de novo genome assembly of Solanum verrucosum Schlechtendal, a Mexican diploid species geographically isolated from the other diploid A-genome species in potato relatives.</title>
        <authorList>
            <person name="Hosaka K."/>
        </authorList>
    </citation>
    <scope>NUCLEOTIDE SEQUENCE</scope>
    <source>
        <tissue evidence="1">Young leaves</tissue>
    </source>
</reference>
<name>A0AAF0PU74_SOLVR</name>
<sequence length="78" mass="8859">MRLELVGLTTMMHTLRLCMMRKCIFWQIKGEVFVRTIQGRVGTKVGIESMMKVGETMIGNGVIVVVSKRSRMVKRIAS</sequence>